<dbReference type="SUPFAM" id="SSF46938">
    <property type="entry name" value="CRAL/TRIO N-terminal domain"/>
    <property type="match status" value="1"/>
</dbReference>
<dbReference type="InParanoid" id="A0A6P8YR48"/>
<proteinExistence type="predicted"/>
<reference evidence="3" key="1">
    <citation type="submission" date="2025-08" db="UniProtKB">
        <authorList>
            <consortium name="RefSeq"/>
        </authorList>
    </citation>
    <scope>IDENTIFICATION</scope>
    <source>
        <tissue evidence="3">Total insect</tissue>
    </source>
</reference>
<accession>A0A6P8YR48</accession>
<dbReference type="InterPro" id="IPR001251">
    <property type="entry name" value="CRAL-TRIO_dom"/>
</dbReference>
<name>A0A6P8YR48_THRPL</name>
<dbReference type="Pfam" id="PF00650">
    <property type="entry name" value="CRAL_TRIO"/>
    <property type="match status" value="1"/>
</dbReference>
<dbReference type="PROSITE" id="PS50191">
    <property type="entry name" value="CRAL_TRIO"/>
    <property type="match status" value="1"/>
</dbReference>
<dbReference type="RefSeq" id="XP_034239461.1">
    <property type="nucleotide sequence ID" value="XM_034383570.1"/>
</dbReference>
<feature type="domain" description="CRAL-TRIO" evidence="1">
    <location>
        <begin position="86"/>
        <end position="247"/>
    </location>
</feature>
<dbReference type="SUPFAM" id="SSF52087">
    <property type="entry name" value="CRAL/TRIO domain"/>
    <property type="match status" value="1"/>
</dbReference>
<organism evidence="3">
    <name type="scientific">Thrips palmi</name>
    <name type="common">Melon thrips</name>
    <dbReference type="NCBI Taxonomy" id="161013"/>
    <lineage>
        <taxon>Eukaryota</taxon>
        <taxon>Metazoa</taxon>
        <taxon>Ecdysozoa</taxon>
        <taxon>Arthropoda</taxon>
        <taxon>Hexapoda</taxon>
        <taxon>Insecta</taxon>
        <taxon>Pterygota</taxon>
        <taxon>Neoptera</taxon>
        <taxon>Paraneoptera</taxon>
        <taxon>Thysanoptera</taxon>
        <taxon>Terebrantia</taxon>
        <taxon>Thripoidea</taxon>
        <taxon>Thripidae</taxon>
        <taxon>Thrips</taxon>
    </lineage>
</organism>
<dbReference type="GO" id="GO:1902936">
    <property type="term" value="F:phosphatidylinositol bisphosphate binding"/>
    <property type="evidence" value="ECO:0007669"/>
    <property type="project" value="TreeGrafter"/>
</dbReference>
<dbReference type="PANTHER" id="PTHR10174">
    <property type="entry name" value="ALPHA-TOCOPHEROL TRANSFER PROTEIN-RELATED"/>
    <property type="match status" value="1"/>
</dbReference>
<evidence type="ECO:0000259" key="1">
    <source>
        <dbReference type="PROSITE" id="PS50191"/>
    </source>
</evidence>
<protein>
    <submittedName>
        <fullName evidence="3">Alpha-tocopherol transfer protein-like</fullName>
    </submittedName>
</protein>
<dbReference type="PANTHER" id="PTHR10174:SF213">
    <property type="entry name" value="CRAL-TRIO DOMAIN-CONTAINING PROTEIN"/>
    <property type="match status" value="1"/>
</dbReference>
<keyword evidence="2" id="KW-1185">Reference proteome</keyword>
<gene>
    <name evidence="3" type="primary">LOC117644268</name>
</gene>
<evidence type="ECO:0000313" key="2">
    <source>
        <dbReference type="Proteomes" id="UP000515158"/>
    </source>
</evidence>
<dbReference type="GO" id="GO:0016020">
    <property type="term" value="C:membrane"/>
    <property type="evidence" value="ECO:0007669"/>
    <property type="project" value="TreeGrafter"/>
</dbReference>
<dbReference type="GeneID" id="117644268"/>
<dbReference type="KEGG" id="tpal:117644268"/>
<dbReference type="InterPro" id="IPR036865">
    <property type="entry name" value="CRAL-TRIO_dom_sf"/>
</dbReference>
<sequence>MSKPRVVNVDDELEKNPKIKREHLDQFRSWVQKQPHLPEVPDQQLLLFLACSDCLMERAKATLEAHYTIKTHAPEFFAHRDPMGTEIQNILNLVEMAILPEPDKHGNRIFIGRLSNPDPTHYNFTAAVKAMQLIIETSLREEGIAPGYVFVYDQKGVQMGHVVRMPVSSVRKYLHYIQEGLAIKMKAIHVINMNPVGERFLNVLKPFMKKDLFNMLNFYSGNYDALYEHIPKTSLPRDYGGSQDTMLTLHHLQQSKVQAHRDWFLKETSLRVDESRRPGKAQNAGSVFGMEGSFKKLELD</sequence>
<dbReference type="PRINTS" id="PR00180">
    <property type="entry name" value="CRETINALDHBP"/>
</dbReference>
<dbReference type="InterPro" id="IPR036273">
    <property type="entry name" value="CRAL/TRIO_N_dom_sf"/>
</dbReference>
<dbReference type="AlphaFoldDB" id="A0A6P8YR48"/>
<dbReference type="OrthoDB" id="6432525at2759"/>
<dbReference type="SMART" id="SM00516">
    <property type="entry name" value="SEC14"/>
    <property type="match status" value="1"/>
</dbReference>
<evidence type="ECO:0000313" key="3">
    <source>
        <dbReference type="RefSeq" id="XP_034239461.1"/>
    </source>
</evidence>
<dbReference type="Proteomes" id="UP000515158">
    <property type="component" value="Unplaced"/>
</dbReference>
<dbReference type="Gene3D" id="3.40.525.10">
    <property type="entry name" value="CRAL-TRIO lipid binding domain"/>
    <property type="match status" value="1"/>
</dbReference>
<dbReference type="CDD" id="cd00170">
    <property type="entry name" value="SEC14"/>
    <property type="match status" value="1"/>
</dbReference>